<dbReference type="EMBL" id="WWCW01000011">
    <property type="protein sequence ID" value="MYM86724.1"/>
    <property type="molecule type" value="Genomic_DNA"/>
</dbReference>
<feature type="region of interest" description="Disordered" evidence="1">
    <location>
        <begin position="21"/>
        <end position="90"/>
    </location>
</feature>
<dbReference type="AlphaFoldDB" id="A0A845FXC0"/>
<feature type="signal peptide" evidence="2">
    <location>
        <begin position="1"/>
        <end position="20"/>
    </location>
</feature>
<evidence type="ECO:0000256" key="2">
    <source>
        <dbReference type="SAM" id="SignalP"/>
    </source>
</evidence>
<evidence type="ECO:0008006" key="5">
    <source>
        <dbReference type="Google" id="ProtNLM"/>
    </source>
</evidence>
<dbReference type="RefSeq" id="WP_161095933.1">
    <property type="nucleotide sequence ID" value="NZ_WWCW01000011.1"/>
</dbReference>
<evidence type="ECO:0000313" key="4">
    <source>
        <dbReference type="Proteomes" id="UP000470302"/>
    </source>
</evidence>
<comment type="caution">
    <text evidence="3">The sequence shown here is derived from an EMBL/GenBank/DDBJ whole genome shotgun (WGS) entry which is preliminary data.</text>
</comment>
<evidence type="ECO:0000313" key="3">
    <source>
        <dbReference type="EMBL" id="MYM86724.1"/>
    </source>
</evidence>
<name>A0A845FXC0_9BURK</name>
<accession>A0A845FXC0</accession>
<proteinExistence type="predicted"/>
<dbReference type="Proteomes" id="UP000470302">
    <property type="component" value="Unassembled WGS sequence"/>
</dbReference>
<sequence length="170" mass="16741">MNMTRNSTIALLILALAGCAAERSGEPSGSSGTSGNTPSGTSSYTPSSSSPGSQGNQSSTTGTMTSGGSTSSGMAGSGMSGSGAMASSSQGAQTSYGVVQAIDQMQRQDVGVGAVGAAAAGGSVGMPTDKVYRVTVRMDDGSSQMVVVDSMPSYKIGDRVRYSNGTLSSY</sequence>
<dbReference type="PROSITE" id="PS51257">
    <property type="entry name" value="PROKAR_LIPOPROTEIN"/>
    <property type="match status" value="1"/>
</dbReference>
<feature type="chain" id="PRO_5032637367" description="Lipoprotein" evidence="2">
    <location>
        <begin position="21"/>
        <end position="170"/>
    </location>
</feature>
<gene>
    <name evidence="3" type="ORF">GTP91_05945</name>
</gene>
<keyword evidence="2" id="KW-0732">Signal</keyword>
<organism evidence="3 4">
    <name type="scientific">Duganella vulcania</name>
    <dbReference type="NCBI Taxonomy" id="2692166"/>
    <lineage>
        <taxon>Bacteria</taxon>
        <taxon>Pseudomonadati</taxon>
        <taxon>Pseudomonadota</taxon>
        <taxon>Betaproteobacteria</taxon>
        <taxon>Burkholderiales</taxon>
        <taxon>Oxalobacteraceae</taxon>
        <taxon>Telluria group</taxon>
        <taxon>Duganella</taxon>
    </lineage>
</organism>
<feature type="compositionally biased region" description="Low complexity" evidence="1">
    <location>
        <begin position="21"/>
        <end position="74"/>
    </location>
</feature>
<reference evidence="3 4" key="1">
    <citation type="submission" date="2020-01" db="EMBL/GenBank/DDBJ databases">
        <title>Novel species isolated from a subtropical stream in China.</title>
        <authorList>
            <person name="Lu H."/>
        </authorList>
    </citation>
    <scope>NUCLEOTIDE SEQUENCE [LARGE SCALE GENOMIC DNA]</scope>
    <source>
        <strain evidence="3 4">FT82W</strain>
    </source>
</reference>
<evidence type="ECO:0000256" key="1">
    <source>
        <dbReference type="SAM" id="MobiDB-lite"/>
    </source>
</evidence>
<protein>
    <recommendedName>
        <fullName evidence="5">Lipoprotein</fullName>
    </recommendedName>
</protein>